<proteinExistence type="predicted"/>
<reference evidence="2" key="1">
    <citation type="submission" date="2021-03" db="EMBL/GenBank/DDBJ databases">
        <authorList>
            <person name="Wang G."/>
        </authorList>
    </citation>
    <scope>NUCLEOTIDE SEQUENCE</scope>
    <source>
        <strain evidence="2">KCTC 12899</strain>
    </source>
</reference>
<keyword evidence="1" id="KW-0732">Signal</keyword>
<protein>
    <submittedName>
        <fullName evidence="2">STN domain-containing protein</fullName>
    </submittedName>
</protein>
<feature type="signal peptide" evidence="1">
    <location>
        <begin position="1"/>
        <end position="19"/>
    </location>
</feature>
<name>A0A8J7QGV0_9BACT</name>
<dbReference type="AlphaFoldDB" id="A0A8J7QGV0"/>
<organism evidence="2 3">
    <name type="scientific">Acanthopleuribacter pedis</name>
    <dbReference type="NCBI Taxonomy" id="442870"/>
    <lineage>
        <taxon>Bacteria</taxon>
        <taxon>Pseudomonadati</taxon>
        <taxon>Acidobacteriota</taxon>
        <taxon>Holophagae</taxon>
        <taxon>Acanthopleuribacterales</taxon>
        <taxon>Acanthopleuribacteraceae</taxon>
        <taxon>Acanthopleuribacter</taxon>
    </lineage>
</organism>
<gene>
    <name evidence="2" type="ORF">J3U88_26775</name>
</gene>
<dbReference type="EMBL" id="JAFREP010000031">
    <property type="protein sequence ID" value="MBO1322110.1"/>
    <property type="molecule type" value="Genomic_DNA"/>
</dbReference>
<evidence type="ECO:0000256" key="1">
    <source>
        <dbReference type="SAM" id="SignalP"/>
    </source>
</evidence>
<keyword evidence="3" id="KW-1185">Reference proteome</keyword>
<evidence type="ECO:0000313" key="3">
    <source>
        <dbReference type="Proteomes" id="UP000664417"/>
    </source>
</evidence>
<accession>A0A8J7QGV0</accession>
<evidence type="ECO:0000313" key="2">
    <source>
        <dbReference type="EMBL" id="MBO1322110.1"/>
    </source>
</evidence>
<dbReference type="RefSeq" id="WP_207862081.1">
    <property type="nucleotide sequence ID" value="NZ_JAFREP010000031.1"/>
</dbReference>
<feature type="chain" id="PRO_5035247245" evidence="1">
    <location>
        <begin position="20"/>
        <end position="120"/>
    </location>
</feature>
<dbReference type="Gene3D" id="3.30.1370.130">
    <property type="match status" value="1"/>
</dbReference>
<sequence length="120" mass="13556">MRWPWMVILFLGACLPSAAGTPDRAASAATVEPPPAHHHPKRRLMDVRVQNLDLRNASLFDTLRFLADRAHVQLAIDPEVRDRKVTIKIKDLPVLQVLELLLYSEGLDYQLLGADAIRVR</sequence>
<comment type="caution">
    <text evidence="2">The sequence shown here is derived from an EMBL/GenBank/DDBJ whole genome shotgun (WGS) entry which is preliminary data.</text>
</comment>
<dbReference type="Proteomes" id="UP000664417">
    <property type="component" value="Unassembled WGS sequence"/>
</dbReference>